<dbReference type="InterPro" id="IPR052372">
    <property type="entry name" value="YpjD/HemX"/>
</dbReference>
<protein>
    <submittedName>
        <fullName evidence="4">ABC-type uncharacterized transport system permease subunit</fullName>
    </submittedName>
    <submittedName>
        <fullName evidence="3">Cytochrome C biogenesis protein</fullName>
    </submittedName>
</protein>
<feature type="transmembrane region" description="Helical" evidence="1">
    <location>
        <begin position="228"/>
        <end position="248"/>
    </location>
</feature>
<proteinExistence type="predicted"/>
<dbReference type="EMBL" id="CP011451">
    <property type="protein sequence ID" value="AKH38968.1"/>
    <property type="molecule type" value="Genomic_DNA"/>
</dbReference>
<dbReference type="KEGG" id="nco:AAW31_16020"/>
<reference evidence="3 5" key="2">
    <citation type="journal article" date="2016" name="Genome Announc.">
        <title>Genome Sequence of Nitrosomonas communis Strain Nm2, a Mesophilic Ammonia-Oxidizing Bacterium Isolated from Mediterranean Soil.</title>
        <authorList>
            <person name="Kozlowski J.A."/>
            <person name="Kits K.D."/>
            <person name="Stein L.Y."/>
        </authorList>
    </citation>
    <scope>NUCLEOTIDE SEQUENCE [LARGE SCALE GENOMIC DNA]</scope>
    <source>
        <strain evidence="3 5">Nm2</strain>
    </source>
</reference>
<feature type="transmembrane region" description="Helical" evidence="1">
    <location>
        <begin position="145"/>
        <end position="170"/>
    </location>
</feature>
<dbReference type="PANTHER" id="PTHR38034:SF1">
    <property type="entry name" value="INNER MEMBRANE PROTEIN YPJD"/>
    <property type="match status" value="1"/>
</dbReference>
<dbReference type="Pfam" id="PF01578">
    <property type="entry name" value="Cytochrom_C_asm"/>
    <property type="match status" value="1"/>
</dbReference>
<organism evidence="3 5">
    <name type="scientific">Nitrosomonas communis</name>
    <dbReference type="NCBI Taxonomy" id="44574"/>
    <lineage>
        <taxon>Bacteria</taxon>
        <taxon>Pseudomonadati</taxon>
        <taxon>Pseudomonadota</taxon>
        <taxon>Betaproteobacteria</taxon>
        <taxon>Nitrosomonadales</taxon>
        <taxon>Nitrosomonadaceae</taxon>
        <taxon>Nitrosomonas</taxon>
    </lineage>
</organism>
<gene>
    <name evidence="3" type="ORF">AAW31_16020</name>
    <name evidence="4" type="ORF">BCL69_104814</name>
</gene>
<evidence type="ECO:0000313" key="6">
    <source>
        <dbReference type="Proteomes" id="UP000324176"/>
    </source>
</evidence>
<feature type="transmembrane region" description="Helical" evidence="1">
    <location>
        <begin position="6"/>
        <end position="23"/>
    </location>
</feature>
<evidence type="ECO:0000313" key="3">
    <source>
        <dbReference type="EMBL" id="AKH38968.1"/>
    </source>
</evidence>
<dbReference type="AlphaFoldDB" id="A0A0F7KIQ2"/>
<feature type="transmembrane region" description="Helical" evidence="1">
    <location>
        <begin position="44"/>
        <end position="67"/>
    </location>
</feature>
<sequence>MPSILVYISAFLFYALVGWYFWRSRWKNQSISPKAKADINAPSIATWEHFLILVPLTLHGFILYQSIFVNDGLSFGVGNAISSIVWLTALIYWFSGFFSRLQELQNLIAPIAMVAAIAVWLPLVLPSLRPLANTELPAFKAHLLIALLAYSLLTIAVLHAILMTILEYRLHHPAMSRMLMNLPPLLVMEKMLFRIIWAGFILLTLTLFSGIIFSQEVFGQSVTFSHKTLFSFISWGVFAALLVGRHFYGWRGRTAIRWTLTGFTILLLAYIGSKFVLEIILQR</sequence>
<dbReference type="PATRIC" id="fig|44574.3.peg.3869"/>
<dbReference type="RefSeq" id="WP_046851002.1">
    <property type="nucleotide sequence ID" value="NZ_CBDIPD010000080.1"/>
</dbReference>
<keyword evidence="1" id="KW-0472">Membrane</keyword>
<reference evidence="4 6" key="3">
    <citation type="submission" date="2019-07" db="EMBL/GenBank/DDBJ databases">
        <title>Active sludge and wastewater microbial communities from Klosterneuburg, Austria.</title>
        <authorList>
            <person name="Wagner M."/>
        </authorList>
    </citation>
    <scope>NUCLEOTIDE SEQUENCE [LARGE SCALE GENOMIC DNA]</scope>
    <source>
        <strain evidence="4 6">Nm2</strain>
    </source>
</reference>
<keyword evidence="1" id="KW-1133">Transmembrane helix</keyword>
<feature type="transmembrane region" description="Helical" evidence="1">
    <location>
        <begin position="73"/>
        <end position="95"/>
    </location>
</feature>
<feature type="transmembrane region" description="Helical" evidence="1">
    <location>
        <begin position="260"/>
        <end position="281"/>
    </location>
</feature>
<evidence type="ECO:0000313" key="4">
    <source>
        <dbReference type="EMBL" id="TYP81937.1"/>
    </source>
</evidence>
<keyword evidence="1" id="KW-0812">Transmembrane</keyword>
<dbReference type="EMBL" id="VNHT01000048">
    <property type="protein sequence ID" value="TYP81937.1"/>
    <property type="molecule type" value="Genomic_DNA"/>
</dbReference>
<name>A0A0F7KIQ2_9PROT</name>
<dbReference type="InterPro" id="IPR002541">
    <property type="entry name" value="Cyt_c_assembly"/>
</dbReference>
<dbReference type="OrthoDB" id="9780793at2"/>
<keyword evidence="5" id="KW-1185">Reference proteome</keyword>
<feature type="domain" description="Cytochrome c assembly protein" evidence="2">
    <location>
        <begin position="56"/>
        <end position="280"/>
    </location>
</feature>
<accession>A0A0F7KIQ2</accession>
<dbReference type="PANTHER" id="PTHR38034">
    <property type="entry name" value="INNER MEMBRANE PROTEIN YPJD"/>
    <property type="match status" value="1"/>
</dbReference>
<dbReference type="GO" id="GO:0020037">
    <property type="term" value="F:heme binding"/>
    <property type="evidence" value="ECO:0007669"/>
    <property type="project" value="InterPro"/>
</dbReference>
<evidence type="ECO:0000259" key="2">
    <source>
        <dbReference type="Pfam" id="PF01578"/>
    </source>
</evidence>
<evidence type="ECO:0000313" key="5">
    <source>
        <dbReference type="Proteomes" id="UP000034156"/>
    </source>
</evidence>
<dbReference type="GO" id="GO:0017004">
    <property type="term" value="P:cytochrome complex assembly"/>
    <property type="evidence" value="ECO:0007669"/>
    <property type="project" value="InterPro"/>
</dbReference>
<dbReference type="Proteomes" id="UP000324176">
    <property type="component" value="Unassembled WGS sequence"/>
</dbReference>
<reference evidence="5" key="1">
    <citation type="submission" date="2015-05" db="EMBL/GenBank/DDBJ databases">
        <title>Draft genome of Nitrosomonas communis strain Nm2.</title>
        <authorList>
            <person name="Kozlowski J.A."/>
            <person name="Kits K.D."/>
            <person name="Stein L.Y."/>
        </authorList>
    </citation>
    <scope>NUCLEOTIDE SEQUENCE [LARGE SCALE GENOMIC DNA]</scope>
    <source>
        <strain evidence="5">Nm2</strain>
    </source>
</reference>
<dbReference type="Proteomes" id="UP000034156">
    <property type="component" value="Chromosome"/>
</dbReference>
<feature type="transmembrane region" description="Helical" evidence="1">
    <location>
        <begin position="107"/>
        <end position="125"/>
    </location>
</feature>
<evidence type="ECO:0000256" key="1">
    <source>
        <dbReference type="SAM" id="Phobius"/>
    </source>
</evidence>
<feature type="transmembrane region" description="Helical" evidence="1">
    <location>
        <begin position="191"/>
        <end position="213"/>
    </location>
</feature>